<keyword evidence="1 4" id="KW-0808">Transferase</keyword>
<dbReference type="GO" id="GO:0031470">
    <property type="term" value="C:carboxysome"/>
    <property type="evidence" value="ECO:0007669"/>
    <property type="project" value="UniProtKB-ARBA"/>
</dbReference>
<dbReference type="PANTHER" id="PTHR42811">
    <property type="entry name" value="SERINE ACETYLTRANSFERASE"/>
    <property type="match status" value="1"/>
</dbReference>
<dbReference type="GO" id="GO:0016746">
    <property type="term" value="F:acyltransferase activity"/>
    <property type="evidence" value="ECO:0007669"/>
    <property type="project" value="UniProtKB-KW"/>
</dbReference>
<accession>A0A832H134</accession>
<keyword evidence="3" id="KW-0012">Acyltransferase</keyword>
<organism evidence="4">
    <name type="scientific">Oscillatoriales cyanobacterium SpSt-402</name>
    <dbReference type="NCBI Taxonomy" id="2282168"/>
    <lineage>
        <taxon>Bacteria</taxon>
        <taxon>Bacillati</taxon>
        <taxon>Cyanobacteriota</taxon>
        <taxon>Cyanophyceae</taxon>
        <taxon>Oscillatoriophycideae</taxon>
        <taxon>Oscillatoriales</taxon>
    </lineage>
</organism>
<dbReference type="InterPro" id="IPR018357">
    <property type="entry name" value="Hexapep_transf_CS"/>
</dbReference>
<dbReference type="PROSITE" id="PS00101">
    <property type="entry name" value="HEXAPEP_TRANSFERASES"/>
    <property type="match status" value="1"/>
</dbReference>
<dbReference type="InterPro" id="IPR011004">
    <property type="entry name" value="Trimer_LpxA-like_sf"/>
</dbReference>
<dbReference type="Gene3D" id="2.160.10.10">
    <property type="entry name" value="Hexapeptide repeat proteins"/>
    <property type="match status" value="1"/>
</dbReference>
<gene>
    <name evidence="4" type="ORF">ENR47_07490</name>
</gene>
<evidence type="ECO:0000256" key="3">
    <source>
        <dbReference type="ARBA" id="ARBA00023315"/>
    </source>
</evidence>
<dbReference type="CDD" id="cd03354">
    <property type="entry name" value="LbH_SAT"/>
    <property type="match status" value="1"/>
</dbReference>
<protein>
    <submittedName>
        <fullName evidence="4">Serine acetyltransferase</fullName>
    </submittedName>
</protein>
<comment type="caution">
    <text evidence="4">The sequence shown here is derived from an EMBL/GenBank/DDBJ whole genome shotgun (WGS) entry which is preliminary data.</text>
</comment>
<dbReference type="SUPFAM" id="SSF51161">
    <property type="entry name" value="Trimeric LpxA-like enzymes"/>
    <property type="match status" value="1"/>
</dbReference>
<evidence type="ECO:0000256" key="2">
    <source>
        <dbReference type="ARBA" id="ARBA00022737"/>
    </source>
</evidence>
<dbReference type="AlphaFoldDB" id="A0A832H134"/>
<keyword evidence="2" id="KW-0677">Repeat</keyword>
<evidence type="ECO:0000313" key="4">
    <source>
        <dbReference type="EMBL" id="HGW94110.1"/>
    </source>
</evidence>
<dbReference type="EMBL" id="DSRD01000482">
    <property type="protein sequence ID" value="HGW94110.1"/>
    <property type="molecule type" value="Genomic_DNA"/>
</dbReference>
<evidence type="ECO:0000256" key="1">
    <source>
        <dbReference type="ARBA" id="ARBA00022679"/>
    </source>
</evidence>
<name>A0A832H134_9CYAN</name>
<proteinExistence type="predicted"/>
<dbReference type="GO" id="GO:0043886">
    <property type="term" value="F:structural constituent of carboxysome shell"/>
    <property type="evidence" value="ECO:0007669"/>
    <property type="project" value="UniProtKB-ARBA"/>
</dbReference>
<sequence length="209" mass="23038">MANKLEPIEDAQEQATVRLSLWQQIVEDWDAHGRDWTKPGFRAVAVYRFGVWRMGVQPKLLRAPLSVLYRMMFRKVRNTYGIELPYTAKVGRRVIIEHQSAIVIHGSCEIGDDCIIRQGVTMGNRYLERPFDAPKLGNRVNVGAGAKLFGNIVVGDDANIGANAVVLRDVPPGATAVGIPAKLINSKESKESSNASLNGFVDFTGVVVY</sequence>
<dbReference type="InterPro" id="IPR045304">
    <property type="entry name" value="LbH_SAT"/>
</dbReference>
<reference evidence="4" key="1">
    <citation type="journal article" date="2020" name="mSystems">
        <title>Genome- and Community-Level Interaction Insights into Carbon Utilization and Element Cycling Functions of Hydrothermarchaeota in Hydrothermal Sediment.</title>
        <authorList>
            <person name="Zhou Z."/>
            <person name="Liu Y."/>
            <person name="Xu W."/>
            <person name="Pan J."/>
            <person name="Luo Z.H."/>
            <person name="Li M."/>
        </authorList>
    </citation>
    <scope>NUCLEOTIDE SEQUENCE [LARGE SCALE GENOMIC DNA]</scope>
    <source>
        <strain evidence="4">SpSt-402</strain>
    </source>
</reference>